<dbReference type="KEGG" id="mon:G8E03_04415"/>
<sequence length="258" mass="27733">MGLLLRATNLPLPRILGTVLLAQLGIAGFLVWSDASAVWTGMRGGDVSPAITEPAAPGDQVRRYRPTTVPAREGRQGGPIPLPTQMEDMAFTIEETPDFGRVMLLSGFISAGTSDRFEAALDGQRIDTIALHSPGGVVQEALRMGQLVRAAEYDTLLTADAACASACPLILFSGMERTVSRRSWVGMHQAAFLEGSFLSGAQAARQVQAIQGEVLEHTATMGVDPRVQTHALQTPPEEVYYLLPEQIEEYEVATVLTD</sequence>
<dbReference type="Proteomes" id="UP000500791">
    <property type="component" value="Chromosome"/>
</dbReference>
<keyword evidence="2" id="KW-1185">Reference proteome</keyword>
<evidence type="ECO:0008006" key="3">
    <source>
        <dbReference type="Google" id="ProtNLM"/>
    </source>
</evidence>
<evidence type="ECO:0000313" key="2">
    <source>
        <dbReference type="Proteomes" id="UP000500791"/>
    </source>
</evidence>
<protein>
    <recommendedName>
        <fullName evidence="3">Clp protease</fullName>
    </recommendedName>
</protein>
<name>A0A6G7VJ69_9RHOB</name>
<dbReference type="SUPFAM" id="SSF52096">
    <property type="entry name" value="ClpP/crotonase"/>
    <property type="match status" value="1"/>
</dbReference>
<organism evidence="1 2">
    <name type="scientific">Pontivivens nitratireducens</name>
    <dbReference type="NCBI Taxonomy" id="2758038"/>
    <lineage>
        <taxon>Bacteria</taxon>
        <taxon>Pseudomonadati</taxon>
        <taxon>Pseudomonadota</taxon>
        <taxon>Alphaproteobacteria</taxon>
        <taxon>Rhodobacterales</taxon>
        <taxon>Paracoccaceae</taxon>
        <taxon>Pontivivens</taxon>
    </lineage>
</organism>
<dbReference type="RefSeq" id="WP_166189089.1">
    <property type="nucleotide sequence ID" value="NZ_CP049811.1"/>
</dbReference>
<dbReference type="InterPro" id="IPR029045">
    <property type="entry name" value="ClpP/crotonase-like_dom_sf"/>
</dbReference>
<dbReference type="AlphaFoldDB" id="A0A6G7VJ69"/>
<dbReference type="EMBL" id="CP049811">
    <property type="protein sequence ID" value="QIK40071.1"/>
    <property type="molecule type" value="Genomic_DNA"/>
</dbReference>
<evidence type="ECO:0000313" key="1">
    <source>
        <dbReference type="EMBL" id="QIK40071.1"/>
    </source>
</evidence>
<accession>A0A6G7VJ69</accession>
<proteinExistence type="predicted"/>
<reference evidence="1 2" key="1">
    <citation type="submission" date="2020-03" db="EMBL/GenBank/DDBJ databases">
        <title>Complete genome sequence of Monaibacterium sp. ALG8 with diverse plasmids.</title>
        <authorList>
            <person name="Sun C."/>
        </authorList>
    </citation>
    <scope>NUCLEOTIDE SEQUENCE [LARGE SCALE GENOMIC DNA]</scope>
    <source>
        <strain evidence="1 2">ALG8</strain>
    </source>
</reference>
<dbReference type="Gene3D" id="3.90.226.10">
    <property type="entry name" value="2-enoyl-CoA Hydratase, Chain A, domain 1"/>
    <property type="match status" value="1"/>
</dbReference>
<gene>
    <name evidence="1" type="ORF">G8E03_04415</name>
</gene>